<dbReference type="InterPro" id="IPR036249">
    <property type="entry name" value="Thioredoxin-like_sf"/>
</dbReference>
<dbReference type="Proteomes" id="UP001055439">
    <property type="component" value="Chromosome 6"/>
</dbReference>
<evidence type="ECO:0000256" key="2">
    <source>
        <dbReference type="ARBA" id="ARBA00022448"/>
    </source>
</evidence>
<feature type="transmembrane region" description="Helical" evidence="12">
    <location>
        <begin position="75"/>
        <end position="94"/>
    </location>
</feature>
<sequence>MSRFFRRYHREEHGSNPPPPSYDYLGGQPPPPRTVRIYTKAEPNYSLSIRDGDVILAPNDPQDDYQARRTHVHSLSLSLSLLLCCLWTALQHWYKDMRYSNQVRDEEGFPSFALVNKVTGEAIKHSVGAKNPVRLIPYNPEYLDESILWSESNDTGRGYRCIRMVNNIRLNFDAFHGDKDHGGVRDGTTVVLWEWLKGDNQRWKIVPQYHTTRLGTLLVSIAWFVLLSWVSNLVLDAYVSRLLCFVSRGATMADVSEASKEEEECMNLPPGFRFHPTDEEVITHYLSPKVVDRSFSATAMGEVDLNRCEPWDLPSNAKMGEKEWFFFCQKDRKYPTGTRTNRATETGFWKATGKDKEILKGRGVVVGMKKTLVFYRGRAPKGEKTNWVMHEYRLEGTSTLISDLPKSAKDEWVVCKVFHKDTGLLKNSTLPTLERIDSLGDDFLDSTALPPLMDPPCLDSATRPGSSFSNKDDSFYFQDVPASFSAMMGVDYHQVGPYLPNIASYSFLGSMNLSYLHQEGAMLGALAAAENDAPSAITRHCKVEQSSNHSVGCHSQETGLSTDHNTEISSVPSKHYDELRDPSSTVPVWISRSCDLVREGKKLGPLESMADALAQMTLLSPHGHRSLSRSSDRRNRLVCASKDDPLRSSSSFNTLFHGRRLVIGAQREWPLSGNRGSSCVQMTLSFKKALKWWEKGLHPNMKDIKSAEDLVDSLSNPGDNLVIVDFFSPGCAGCRALHPKICQFAELNPDVQFLQVNHEEHKSMCYSLNVHVLPFFRFYRGAHGRLCSFSCTNATIKKFKDALAKHITERCSLGPAKGLDETELLALAANKDLSFTYTRTPVTVPDELAEKAPFNPNLPVNAAARLTLESDDKAFAAAGR</sequence>
<evidence type="ECO:0000256" key="12">
    <source>
        <dbReference type="SAM" id="Phobius"/>
    </source>
</evidence>
<evidence type="ECO:0000259" key="14">
    <source>
        <dbReference type="PROSITE" id="PS51352"/>
    </source>
</evidence>
<evidence type="ECO:0000256" key="1">
    <source>
        <dbReference type="ARBA" id="ARBA00008987"/>
    </source>
</evidence>
<evidence type="ECO:0000256" key="5">
    <source>
        <dbReference type="ARBA" id="ARBA00023125"/>
    </source>
</evidence>
<dbReference type="Pfam" id="PF02365">
    <property type="entry name" value="NAM"/>
    <property type="match status" value="1"/>
</dbReference>
<dbReference type="CDD" id="cd02947">
    <property type="entry name" value="TRX_family"/>
    <property type="match status" value="1"/>
</dbReference>
<keyword evidence="12" id="KW-0472">Membrane</keyword>
<dbReference type="CDD" id="cd23431">
    <property type="entry name" value="beta-trefoil_Ricin_AtEULS3-like"/>
    <property type="match status" value="1"/>
</dbReference>
<dbReference type="FunFam" id="2.170.150.80:FF:000006">
    <property type="entry name" value="NAC domain-containing protein 100-like"/>
    <property type="match status" value="1"/>
</dbReference>
<keyword evidence="16" id="KW-1185">Reference proteome</keyword>
<feature type="region of interest" description="Disordered" evidence="11">
    <location>
        <begin position="1"/>
        <end position="30"/>
    </location>
</feature>
<keyword evidence="9" id="KW-0676">Redox-active center</keyword>
<keyword evidence="6" id="KW-1015">Disulfide bond</keyword>
<dbReference type="AlphaFoldDB" id="A0A9E7GEZ9"/>
<keyword evidence="12" id="KW-1133">Transmembrane helix</keyword>
<dbReference type="SUPFAM" id="SSF50370">
    <property type="entry name" value="Ricin B-like lectins"/>
    <property type="match status" value="1"/>
</dbReference>
<keyword evidence="8" id="KW-0539">Nucleus</keyword>
<dbReference type="Gene3D" id="2.170.150.80">
    <property type="entry name" value="NAC domain"/>
    <property type="match status" value="1"/>
</dbReference>
<keyword evidence="7" id="KW-0804">Transcription</keyword>
<dbReference type="Pfam" id="PF00085">
    <property type="entry name" value="Thioredoxin"/>
    <property type="match status" value="1"/>
</dbReference>
<dbReference type="InterPro" id="IPR035992">
    <property type="entry name" value="Ricin_B-like_lectins"/>
</dbReference>
<reference evidence="15" key="1">
    <citation type="submission" date="2022-05" db="EMBL/GenBank/DDBJ databases">
        <title>The Musa troglodytarum L. genome provides insights into the mechanism of non-climacteric behaviour and enrichment of carotenoids.</title>
        <authorList>
            <person name="Wang J."/>
        </authorList>
    </citation>
    <scope>NUCLEOTIDE SEQUENCE</scope>
    <source>
        <tissue evidence="15">Leaf</tissue>
    </source>
</reference>
<dbReference type="Gene3D" id="2.80.10.50">
    <property type="match status" value="1"/>
</dbReference>
<dbReference type="GO" id="GO:0009507">
    <property type="term" value="C:chloroplast"/>
    <property type="evidence" value="ECO:0007669"/>
    <property type="project" value="UniProtKB-ARBA"/>
</dbReference>
<evidence type="ECO:0000256" key="9">
    <source>
        <dbReference type="ARBA" id="ARBA00023284"/>
    </source>
</evidence>
<accession>A0A9E7GEZ9</accession>
<evidence type="ECO:0000256" key="8">
    <source>
        <dbReference type="ARBA" id="ARBA00023242"/>
    </source>
</evidence>
<dbReference type="InterPro" id="IPR036093">
    <property type="entry name" value="NAC_dom_sf"/>
</dbReference>
<keyword evidence="12" id="KW-0812">Transmembrane</keyword>
<feature type="domain" description="Thioredoxin" evidence="14">
    <location>
        <begin position="683"/>
        <end position="808"/>
    </location>
</feature>
<dbReference type="SUPFAM" id="SSF101941">
    <property type="entry name" value="NAC domain"/>
    <property type="match status" value="1"/>
</dbReference>
<evidence type="ECO:0000259" key="13">
    <source>
        <dbReference type="PROSITE" id="PS51005"/>
    </source>
</evidence>
<gene>
    <name evidence="15" type="ORF">MUK42_04106</name>
</gene>
<dbReference type="FunFam" id="3.40.30.10:FF:000199">
    <property type="entry name" value="Thioredoxin-like 1-2, chloroplastic"/>
    <property type="match status" value="1"/>
</dbReference>
<keyword evidence="4" id="KW-0805">Transcription regulation</keyword>
<name>A0A9E7GEZ9_9LILI</name>
<evidence type="ECO:0000313" key="16">
    <source>
        <dbReference type="Proteomes" id="UP001055439"/>
    </source>
</evidence>
<keyword evidence="3" id="KW-0249">Electron transport</keyword>
<keyword evidence="2" id="KW-0813">Transport</keyword>
<dbReference type="SUPFAM" id="SSF52833">
    <property type="entry name" value="Thioredoxin-like"/>
    <property type="match status" value="1"/>
</dbReference>
<keyword evidence="5" id="KW-0238">DNA-binding</keyword>
<dbReference type="PANTHER" id="PTHR31744:SF92">
    <property type="entry name" value="NAC DOMAIN-CONTAINING PROTEIN 87"/>
    <property type="match status" value="1"/>
</dbReference>
<organism evidence="15 16">
    <name type="scientific">Musa troglodytarum</name>
    <name type="common">fe'i banana</name>
    <dbReference type="NCBI Taxonomy" id="320322"/>
    <lineage>
        <taxon>Eukaryota</taxon>
        <taxon>Viridiplantae</taxon>
        <taxon>Streptophyta</taxon>
        <taxon>Embryophyta</taxon>
        <taxon>Tracheophyta</taxon>
        <taxon>Spermatophyta</taxon>
        <taxon>Magnoliopsida</taxon>
        <taxon>Liliopsida</taxon>
        <taxon>Zingiberales</taxon>
        <taxon>Musaceae</taxon>
        <taxon>Musa</taxon>
    </lineage>
</organism>
<dbReference type="PROSITE" id="PS51005">
    <property type="entry name" value="NAC"/>
    <property type="match status" value="1"/>
</dbReference>
<evidence type="ECO:0000256" key="3">
    <source>
        <dbReference type="ARBA" id="ARBA00022982"/>
    </source>
</evidence>
<dbReference type="GO" id="GO:0006355">
    <property type="term" value="P:regulation of DNA-templated transcription"/>
    <property type="evidence" value="ECO:0007669"/>
    <property type="project" value="InterPro"/>
</dbReference>
<evidence type="ECO:0000256" key="10">
    <source>
        <dbReference type="ARBA" id="ARBA00056742"/>
    </source>
</evidence>
<dbReference type="InterPro" id="IPR003441">
    <property type="entry name" value="NAC-dom"/>
</dbReference>
<dbReference type="EMBL" id="CP097508">
    <property type="protein sequence ID" value="URE09948.1"/>
    <property type="molecule type" value="Genomic_DNA"/>
</dbReference>
<dbReference type="OrthoDB" id="2121326at2759"/>
<dbReference type="CDD" id="cd00161">
    <property type="entry name" value="beta-trefoil_Ricin-like"/>
    <property type="match status" value="1"/>
</dbReference>
<dbReference type="InterPro" id="IPR013766">
    <property type="entry name" value="Thioredoxin_domain"/>
</dbReference>
<dbReference type="PANTHER" id="PTHR31744">
    <property type="entry name" value="PROTEIN CUP-SHAPED COTYLEDON 2-RELATED"/>
    <property type="match status" value="1"/>
</dbReference>
<evidence type="ECO:0000256" key="6">
    <source>
        <dbReference type="ARBA" id="ARBA00023157"/>
    </source>
</evidence>
<evidence type="ECO:0000256" key="11">
    <source>
        <dbReference type="SAM" id="MobiDB-lite"/>
    </source>
</evidence>
<evidence type="ECO:0000313" key="15">
    <source>
        <dbReference type="EMBL" id="URE09948.1"/>
    </source>
</evidence>
<comment type="similarity">
    <text evidence="1">Belongs to the thioredoxin family.</text>
</comment>
<protein>
    <submittedName>
        <fullName evidence="15">(No apical meristem) protein</fullName>
    </submittedName>
</protein>
<proteinExistence type="inferred from homology"/>
<dbReference type="Gene3D" id="3.40.30.10">
    <property type="entry name" value="Glutaredoxin"/>
    <property type="match status" value="1"/>
</dbReference>
<dbReference type="GO" id="GO:0003677">
    <property type="term" value="F:DNA binding"/>
    <property type="evidence" value="ECO:0007669"/>
    <property type="project" value="UniProtKB-KW"/>
</dbReference>
<feature type="domain" description="NAC" evidence="13">
    <location>
        <begin position="268"/>
        <end position="420"/>
    </location>
</feature>
<evidence type="ECO:0000256" key="4">
    <source>
        <dbReference type="ARBA" id="ARBA00023015"/>
    </source>
</evidence>
<evidence type="ECO:0000256" key="7">
    <source>
        <dbReference type="ARBA" id="ARBA00023163"/>
    </source>
</evidence>
<dbReference type="GO" id="GO:0005634">
    <property type="term" value="C:nucleus"/>
    <property type="evidence" value="ECO:0007669"/>
    <property type="project" value="UniProtKB-ARBA"/>
</dbReference>
<dbReference type="PROSITE" id="PS51352">
    <property type="entry name" value="THIOREDOXIN_2"/>
    <property type="match status" value="1"/>
</dbReference>
<comment type="function">
    <text evidence="10">Probable thiol-disulfide oxidoreductase that may participate in various redox reactions.</text>
</comment>